<dbReference type="SUPFAM" id="SSF57903">
    <property type="entry name" value="FYVE/PHD zinc finger"/>
    <property type="match status" value="2"/>
</dbReference>
<feature type="compositionally biased region" description="Polar residues" evidence="5">
    <location>
        <begin position="781"/>
        <end position="790"/>
    </location>
</feature>
<dbReference type="GO" id="GO:0006357">
    <property type="term" value="P:regulation of transcription by RNA polymerase II"/>
    <property type="evidence" value="ECO:0007669"/>
    <property type="project" value="TreeGrafter"/>
</dbReference>
<keyword evidence="8" id="KW-1185">Reference proteome</keyword>
<organism evidence="7 8">
    <name type="scientific">Ascobolus immersus RN42</name>
    <dbReference type="NCBI Taxonomy" id="1160509"/>
    <lineage>
        <taxon>Eukaryota</taxon>
        <taxon>Fungi</taxon>
        <taxon>Dikarya</taxon>
        <taxon>Ascomycota</taxon>
        <taxon>Pezizomycotina</taxon>
        <taxon>Pezizomycetes</taxon>
        <taxon>Pezizales</taxon>
        <taxon>Ascobolaceae</taxon>
        <taxon>Ascobolus</taxon>
    </lineage>
</organism>
<dbReference type="InterPro" id="IPR013083">
    <property type="entry name" value="Znf_RING/FYVE/PHD"/>
</dbReference>
<keyword evidence="3" id="KW-0862">Zinc</keyword>
<feature type="region of interest" description="Disordered" evidence="5">
    <location>
        <begin position="770"/>
        <end position="792"/>
    </location>
</feature>
<dbReference type="InterPro" id="IPR019786">
    <property type="entry name" value="Zinc_finger_PHD-type_CS"/>
</dbReference>
<dbReference type="AlphaFoldDB" id="A0A3N4IN69"/>
<feature type="compositionally biased region" description="Polar residues" evidence="5">
    <location>
        <begin position="415"/>
        <end position="430"/>
    </location>
</feature>
<feature type="compositionally biased region" description="Basic and acidic residues" evidence="5">
    <location>
        <begin position="883"/>
        <end position="901"/>
    </location>
</feature>
<feature type="compositionally biased region" description="Polar residues" evidence="5">
    <location>
        <begin position="865"/>
        <end position="879"/>
    </location>
</feature>
<dbReference type="STRING" id="1160509.A0A3N4IN69"/>
<feature type="domain" description="PHD-type" evidence="6">
    <location>
        <begin position="602"/>
        <end position="655"/>
    </location>
</feature>
<dbReference type="GO" id="GO:0032221">
    <property type="term" value="C:Rpd3S complex"/>
    <property type="evidence" value="ECO:0007669"/>
    <property type="project" value="TreeGrafter"/>
</dbReference>
<dbReference type="InterPro" id="IPR011011">
    <property type="entry name" value="Znf_FYVE_PHD"/>
</dbReference>
<evidence type="ECO:0000256" key="2">
    <source>
        <dbReference type="ARBA" id="ARBA00022771"/>
    </source>
</evidence>
<dbReference type="InterPro" id="IPR019787">
    <property type="entry name" value="Znf_PHD-finger"/>
</dbReference>
<feature type="domain" description="PHD-type" evidence="6">
    <location>
        <begin position="478"/>
        <end position="527"/>
    </location>
</feature>
<feature type="compositionally biased region" description="Polar residues" evidence="5">
    <location>
        <begin position="114"/>
        <end position="127"/>
    </location>
</feature>
<evidence type="ECO:0000256" key="3">
    <source>
        <dbReference type="ARBA" id="ARBA00022833"/>
    </source>
</evidence>
<keyword evidence="1" id="KW-0479">Metal-binding</keyword>
<dbReference type="InterPro" id="IPR052819">
    <property type="entry name" value="Chromatin_regulatory_protein"/>
</dbReference>
<keyword evidence="2 4" id="KW-0863">Zinc-finger</keyword>
<dbReference type="PROSITE" id="PS50016">
    <property type="entry name" value="ZF_PHD_2"/>
    <property type="match status" value="2"/>
</dbReference>
<feature type="region of interest" description="Disordered" evidence="5">
    <location>
        <begin position="1"/>
        <end position="97"/>
    </location>
</feature>
<feature type="region of interest" description="Disordered" evidence="5">
    <location>
        <begin position="111"/>
        <end position="133"/>
    </location>
</feature>
<dbReference type="PANTHER" id="PTHR47636:SF1">
    <property type="entry name" value="TRANSCRIPTIONAL REGULATORY PROTEIN RCO1"/>
    <property type="match status" value="1"/>
</dbReference>
<feature type="compositionally biased region" description="Basic residues" evidence="5">
    <location>
        <begin position="1"/>
        <end position="13"/>
    </location>
</feature>
<evidence type="ECO:0000256" key="5">
    <source>
        <dbReference type="SAM" id="MobiDB-lite"/>
    </source>
</evidence>
<accession>A0A3N4IN69</accession>
<dbReference type="Gene3D" id="3.30.40.10">
    <property type="entry name" value="Zinc/RING finger domain, C3HC4 (zinc finger)"/>
    <property type="match status" value="2"/>
</dbReference>
<evidence type="ECO:0000256" key="4">
    <source>
        <dbReference type="PROSITE-ProRule" id="PRU00146"/>
    </source>
</evidence>
<name>A0A3N4IN69_ASCIM</name>
<reference evidence="7 8" key="1">
    <citation type="journal article" date="2018" name="Nat. Ecol. Evol.">
        <title>Pezizomycetes genomes reveal the molecular basis of ectomycorrhizal truffle lifestyle.</title>
        <authorList>
            <person name="Murat C."/>
            <person name="Payen T."/>
            <person name="Noel B."/>
            <person name="Kuo A."/>
            <person name="Morin E."/>
            <person name="Chen J."/>
            <person name="Kohler A."/>
            <person name="Krizsan K."/>
            <person name="Balestrini R."/>
            <person name="Da Silva C."/>
            <person name="Montanini B."/>
            <person name="Hainaut M."/>
            <person name="Levati E."/>
            <person name="Barry K.W."/>
            <person name="Belfiori B."/>
            <person name="Cichocki N."/>
            <person name="Clum A."/>
            <person name="Dockter R.B."/>
            <person name="Fauchery L."/>
            <person name="Guy J."/>
            <person name="Iotti M."/>
            <person name="Le Tacon F."/>
            <person name="Lindquist E.A."/>
            <person name="Lipzen A."/>
            <person name="Malagnac F."/>
            <person name="Mello A."/>
            <person name="Molinier V."/>
            <person name="Miyauchi S."/>
            <person name="Poulain J."/>
            <person name="Riccioni C."/>
            <person name="Rubini A."/>
            <person name="Sitrit Y."/>
            <person name="Splivallo R."/>
            <person name="Traeger S."/>
            <person name="Wang M."/>
            <person name="Zifcakova L."/>
            <person name="Wipf D."/>
            <person name="Zambonelli A."/>
            <person name="Paolocci F."/>
            <person name="Nowrousian M."/>
            <person name="Ottonello S."/>
            <person name="Baldrian P."/>
            <person name="Spatafora J.W."/>
            <person name="Henrissat B."/>
            <person name="Nagy L.G."/>
            <person name="Aury J.M."/>
            <person name="Wincker P."/>
            <person name="Grigoriev I.V."/>
            <person name="Bonfante P."/>
            <person name="Martin F.M."/>
        </authorList>
    </citation>
    <scope>NUCLEOTIDE SEQUENCE [LARGE SCALE GENOMIC DNA]</scope>
    <source>
        <strain evidence="7 8">RN42</strain>
    </source>
</reference>
<sequence>MGRGRPRGSRRSSPRGVAPRSTPKPIQHPLPPKSQSSIDGWVEPPLANLLPSYQEIDPSNERNMSTAQMQPLGKLPPAKSIAKVVPGKRGPGRPPNKTLAAAAAKVAAEREALQKQSVQKASNNSTPAPLPPTFVWPTIPDMDGEDIPNSRTPAGQARLSMVVDAAVERSAFVGNMELGRAIRKLHEDSMTNPDLANLLDVVLAQRATLQQTQAFQAYIRMARESLAAEAAAKQKKLKEAEEGEDEAGAPEPGPEGGEHDEEAAPAKKKRGRPKKNVDVLPTVLKRPTRRHPSADSERSSGSFGSPFGRSTRNTTRPGSSAGSSTMADVSYFRADDEDGDETLSETDNNGVRKKKGVIRERLPPYSELVQFSHVRKSPSPTSPTTGEKLPKKGRGRKRARSNSPTRPESDGDENYMTSATNNAPTAQSGPPSKKRATRVKSSPLKAKTNTYVIAGISTSQNMDSRELADPSENISDNDDFCSACGGTGTVICCDRCPLSFHYTCVNPPIDSPGDDDSSWFCNKCQAAQIPPPPHPRSLFSDFLNNIDRRNPAAFQLPKDIQTYYDGVGVGKNGEYIETTDMKAGKTRLDADMYRLQTKEGQAMLCFKCGESPLGHRAILKCDFCPLYWHVDCLDPPPANPPHATRKWMCPAHVEQHYKVRRPRQAMVQTTYLQRGHKNNGIIEIENEPEQEDPRFYEETIKGVVYRLPERGIKLDFVEKVKQKNGLSSRASSVQMRTAGNSRAQSVAANEPVFTSSELEAALALGSMGLLDSAPSRGVSETPLNETTMSNTDEDAELQRLLAARREMDKRIEELTKAASSKKKKTPEPAAVDEASAEDSDAAKVAELIESTKKGPVADGPAENGSAVNGSIENGPTENNVAKEVSEEGKDDNDKIEQVDENDRKLRDTITVDLAIPDTNSDDFEEAFNDL</sequence>
<feature type="compositionally biased region" description="Acidic residues" evidence="5">
    <location>
        <begin position="335"/>
        <end position="344"/>
    </location>
</feature>
<dbReference type="PROSITE" id="PS01359">
    <property type="entry name" value="ZF_PHD_1"/>
    <property type="match status" value="1"/>
</dbReference>
<dbReference type="OrthoDB" id="5876363at2759"/>
<dbReference type="PANTHER" id="PTHR47636">
    <property type="entry name" value="TRANSCRIPTIONAL REGULATORY PROTEIN RCO1"/>
    <property type="match status" value="1"/>
</dbReference>
<proteinExistence type="predicted"/>
<feature type="compositionally biased region" description="Low complexity" evidence="5">
    <location>
        <begin position="299"/>
        <end position="310"/>
    </location>
</feature>
<dbReference type="CDD" id="cd15534">
    <property type="entry name" value="PHD2_PHF12_Rco1"/>
    <property type="match status" value="1"/>
</dbReference>
<feature type="compositionally biased region" description="Polar residues" evidence="5">
    <location>
        <begin position="311"/>
        <end position="327"/>
    </location>
</feature>
<evidence type="ECO:0000259" key="6">
    <source>
        <dbReference type="PROSITE" id="PS50016"/>
    </source>
</evidence>
<dbReference type="InterPro" id="IPR001965">
    <property type="entry name" value="Znf_PHD"/>
</dbReference>
<feature type="region of interest" description="Disordered" evidence="5">
    <location>
        <begin position="815"/>
        <end position="901"/>
    </location>
</feature>
<evidence type="ECO:0000313" key="7">
    <source>
        <dbReference type="EMBL" id="RPA87583.1"/>
    </source>
</evidence>
<dbReference type="SMART" id="SM00249">
    <property type="entry name" value="PHD"/>
    <property type="match status" value="2"/>
</dbReference>
<evidence type="ECO:0000313" key="8">
    <source>
        <dbReference type="Proteomes" id="UP000275078"/>
    </source>
</evidence>
<feature type="compositionally biased region" description="Basic residues" evidence="5">
    <location>
        <begin position="391"/>
        <end position="400"/>
    </location>
</feature>
<feature type="region of interest" description="Disordered" evidence="5">
    <location>
        <begin position="233"/>
        <end position="442"/>
    </location>
</feature>
<protein>
    <recommendedName>
        <fullName evidence="6">PHD-type domain-containing protein</fullName>
    </recommendedName>
</protein>
<evidence type="ECO:0000256" key="1">
    <source>
        <dbReference type="ARBA" id="ARBA00022723"/>
    </source>
</evidence>
<dbReference type="EMBL" id="ML119646">
    <property type="protein sequence ID" value="RPA87583.1"/>
    <property type="molecule type" value="Genomic_DNA"/>
</dbReference>
<gene>
    <name evidence="7" type="ORF">BJ508DRAFT_300835</name>
</gene>
<dbReference type="Proteomes" id="UP000275078">
    <property type="component" value="Unassembled WGS sequence"/>
</dbReference>
<dbReference type="Pfam" id="PF00628">
    <property type="entry name" value="PHD"/>
    <property type="match status" value="2"/>
</dbReference>
<dbReference type="CDD" id="cd15535">
    <property type="entry name" value="PHD1_Rco1"/>
    <property type="match status" value="1"/>
</dbReference>
<dbReference type="GO" id="GO:0008270">
    <property type="term" value="F:zinc ion binding"/>
    <property type="evidence" value="ECO:0007669"/>
    <property type="project" value="UniProtKB-KW"/>
</dbReference>